<dbReference type="NCBIfam" id="NF011397">
    <property type="entry name" value="PRK14822.1"/>
    <property type="match status" value="1"/>
</dbReference>
<dbReference type="GO" id="GO:0036222">
    <property type="term" value="F:XTP diphosphatase activity"/>
    <property type="evidence" value="ECO:0007669"/>
    <property type="project" value="UniProtKB-UniRule"/>
</dbReference>
<evidence type="ECO:0000313" key="12">
    <source>
        <dbReference type="EMBL" id="CDR26846.1"/>
    </source>
</evidence>
<keyword evidence="4 10" id="KW-0547">Nucleotide-binding</keyword>
<dbReference type="Pfam" id="PF01725">
    <property type="entry name" value="Ham1p_like"/>
    <property type="match status" value="1"/>
</dbReference>
<dbReference type="AlphaFoldDB" id="A0A077UEE0"/>
<keyword evidence="3 10" id="KW-0479">Metal-binding</keyword>
<dbReference type="InterPro" id="IPR020922">
    <property type="entry name" value="dITP/XTP_pyrophosphatase"/>
</dbReference>
<keyword evidence="5 10" id="KW-0378">Hydrolase</keyword>
<dbReference type="FunFam" id="3.90.950.10:FF:000001">
    <property type="entry name" value="dITP/XTP pyrophosphatase"/>
    <property type="match status" value="1"/>
</dbReference>
<evidence type="ECO:0000256" key="1">
    <source>
        <dbReference type="ARBA" id="ARBA00008023"/>
    </source>
</evidence>
<organism evidence="12 13">
    <name type="scientific">Staphylococcus schweitzeri</name>
    <dbReference type="NCBI Taxonomy" id="1654388"/>
    <lineage>
        <taxon>Bacteria</taxon>
        <taxon>Bacillati</taxon>
        <taxon>Bacillota</taxon>
        <taxon>Bacilli</taxon>
        <taxon>Bacillales</taxon>
        <taxon>Staphylococcaceae</taxon>
        <taxon>Staphylococcus</taxon>
    </lineage>
</organism>
<evidence type="ECO:0000256" key="8">
    <source>
        <dbReference type="ARBA" id="ARBA00051875"/>
    </source>
</evidence>
<accession>A0A077UEE0</accession>
<comment type="catalytic activity">
    <reaction evidence="10">
        <text>ITP + H2O = IMP + diphosphate + H(+)</text>
        <dbReference type="Rhea" id="RHEA:29399"/>
        <dbReference type="ChEBI" id="CHEBI:15377"/>
        <dbReference type="ChEBI" id="CHEBI:15378"/>
        <dbReference type="ChEBI" id="CHEBI:33019"/>
        <dbReference type="ChEBI" id="CHEBI:58053"/>
        <dbReference type="ChEBI" id="CHEBI:61402"/>
        <dbReference type="EC" id="3.6.1.66"/>
    </reaction>
</comment>
<comment type="subunit">
    <text evidence="2 10">Homodimer.</text>
</comment>
<dbReference type="SUPFAM" id="SSF52972">
    <property type="entry name" value="ITPase-like"/>
    <property type="match status" value="1"/>
</dbReference>
<evidence type="ECO:0000256" key="2">
    <source>
        <dbReference type="ARBA" id="ARBA00011738"/>
    </source>
</evidence>
<comment type="cofactor">
    <cofactor evidence="10">
        <name>Mg(2+)</name>
        <dbReference type="ChEBI" id="CHEBI:18420"/>
    </cofactor>
    <text evidence="10">Binds 1 Mg(2+) ion per subunit.</text>
</comment>
<dbReference type="PANTHER" id="PTHR11067:SF9">
    <property type="entry name" value="INOSINE TRIPHOSPHATE PYROPHOSPHATASE"/>
    <property type="match status" value="1"/>
</dbReference>
<reference evidence="12 13" key="1">
    <citation type="submission" date="2014-05" db="EMBL/GenBank/DDBJ databases">
        <authorList>
            <person name="Aslett A.Martin."/>
            <person name="De Silva Nishadi"/>
        </authorList>
    </citation>
    <scope>NUCLEOTIDE SEQUENCE [LARGE SCALE GENOMIC DNA]</scope>
</reference>
<gene>
    <name evidence="12" type="primary">rdgB</name>
    <name evidence="12" type="ORF">ERS140147_00233</name>
</gene>
<feature type="binding site" evidence="10">
    <location>
        <begin position="8"/>
        <end position="13"/>
    </location>
    <ligand>
        <name>substrate</name>
    </ligand>
</feature>
<dbReference type="GO" id="GO:0017111">
    <property type="term" value="F:ribonucleoside triphosphate phosphatase activity"/>
    <property type="evidence" value="ECO:0007669"/>
    <property type="project" value="InterPro"/>
</dbReference>
<feature type="binding site" evidence="10">
    <location>
        <position position="69"/>
    </location>
    <ligand>
        <name>substrate</name>
    </ligand>
</feature>
<dbReference type="Proteomes" id="UP000044616">
    <property type="component" value="Unassembled WGS sequence"/>
</dbReference>
<evidence type="ECO:0000313" key="13">
    <source>
        <dbReference type="Proteomes" id="UP000044616"/>
    </source>
</evidence>
<evidence type="ECO:0000256" key="5">
    <source>
        <dbReference type="ARBA" id="ARBA00022801"/>
    </source>
</evidence>
<feature type="binding site" evidence="10">
    <location>
        <position position="172"/>
    </location>
    <ligand>
        <name>substrate</name>
    </ligand>
</feature>
<dbReference type="EC" id="3.6.1.66" evidence="10"/>
<feature type="active site" description="Proton acceptor" evidence="10">
    <location>
        <position position="68"/>
    </location>
</feature>
<dbReference type="Gene3D" id="3.90.950.10">
    <property type="match status" value="1"/>
</dbReference>
<evidence type="ECO:0000256" key="3">
    <source>
        <dbReference type="ARBA" id="ARBA00022723"/>
    </source>
</evidence>
<keyword evidence="6 10" id="KW-0460">Magnesium</keyword>
<dbReference type="GO" id="GO:0000166">
    <property type="term" value="F:nucleotide binding"/>
    <property type="evidence" value="ECO:0007669"/>
    <property type="project" value="UniProtKB-KW"/>
</dbReference>
<evidence type="ECO:0000256" key="4">
    <source>
        <dbReference type="ARBA" id="ARBA00022741"/>
    </source>
</evidence>
<evidence type="ECO:0000256" key="11">
    <source>
        <dbReference type="RuleBase" id="RU003781"/>
    </source>
</evidence>
<comment type="catalytic activity">
    <reaction evidence="9 10">
        <text>XTP + H2O = XMP + diphosphate + H(+)</text>
        <dbReference type="Rhea" id="RHEA:28610"/>
        <dbReference type="ChEBI" id="CHEBI:15377"/>
        <dbReference type="ChEBI" id="CHEBI:15378"/>
        <dbReference type="ChEBI" id="CHEBI:33019"/>
        <dbReference type="ChEBI" id="CHEBI:57464"/>
        <dbReference type="ChEBI" id="CHEBI:61314"/>
        <dbReference type="EC" id="3.6.1.66"/>
    </reaction>
</comment>
<sequence length="195" mass="21526">MEEIVIASNNQGKIKDFKVIFPNHHVIGISELISDFDVEETGSTFEENAILKSEAAAKLLNKTVIADDSGLEVFALNGEPGIYSARYAGENKSDEANIEKLLNKLGNHTDRRAQFVCVISMSGPDMKTKVFRGTVSGEIATAKYGNNGFGYDPIFYVPKLNKTMAQLSKEEKGQISHRRNAINLLQSYLEGDQHV</sequence>
<dbReference type="NCBIfam" id="TIGR00042">
    <property type="entry name" value="RdgB/HAM1 family non-canonical purine NTP pyrophosphatase"/>
    <property type="match status" value="1"/>
</dbReference>
<feature type="binding site" evidence="10">
    <location>
        <position position="68"/>
    </location>
    <ligand>
        <name>Mg(2+)</name>
        <dbReference type="ChEBI" id="CHEBI:18420"/>
    </ligand>
</feature>
<protein>
    <recommendedName>
        <fullName evidence="10">dITP/XTP pyrophosphatase</fullName>
        <ecNumber evidence="10">3.6.1.66</ecNumber>
    </recommendedName>
    <alternativeName>
        <fullName evidence="10">Non-canonical purine NTP pyrophosphatase</fullName>
    </alternativeName>
    <alternativeName>
        <fullName evidence="10">Non-standard purine NTP pyrophosphatase</fullName>
    </alternativeName>
    <alternativeName>
        <fullName evidence="10">Nucleoside-triphosphate diphosphatase</fullName>
    </alternativeName>
    <alternativeName>
        <fullName evidence="10">Nucleoside-triphosphate pyrophosphatase</fullName>
        <shortName evidence="10">NTPase</shortName>
    </alternativeName>
</protein>
<name>A0A077UEE0_9STAP</name>
<feature type="binding site" evidence="10">
    <location>
        <begin position="149"/>
        <end position="152"/>
    </location>
    <ligand>
        <name>substrate</name>
    </ligand>
</feature>
<dbReference type="GO" id="GO:0036220">
    <property type="term" value="F:ITP diphosphatase activity"/>
    <property type="evidence" value="ECO:0007669"/>
    <property type="project" value="UniProtKB-UniRule"/>
</dbReference>
<dbReference type="EMBL" id="CCEH01000001">
    <property type="protein sequence ID" value="CDR26846.1"/>
    <property type="molecule type" value="Genomic_DNA"/>
</dbReference>
<dbReference type="InterPro" id="IPR002637">
    <property type="entry name" value="RdgB/HAM1"/>
</dbReference>
<dbReference type="GO" id="GO:0009146">
    <property type="term" value="P:purine nucleoside triphosphate catabolic process"/>
    <property type="evidence" value="ECO:0007669"/>
    <property type="project" value="UniProtKB-UniRule"/>
</dbReference>
<evidence type="ECO:0000256" key="7">
    <source>
        <dbReference type="ARBA" id="ARBA00023080"/>
    </source>
</evidence>
<keyword evidence="7 10" id="KW-0546">Nucleotide metabolism</keyword>
<dbReference type="InterPro" id="IPR029001">
    <property type="entry name" value="ITPase-like_fam"/>
</dbReference>
<dbReference type="HAMAP" id="MF_01405">
    <property type="entry name" value="Non_canon_purine_NTPase"/>
    <property type="match status" value="1"/>
</dbReference>
<evidence type="ECO:0000256" key="6">
    <source>
        <dbReference type="ARBA" id="ARBA00022842"/>
    </source>
</evidence>
<evidence type="ECO:0000256" key="9">
    <source>
        <dbReference type="ARBA" id="ARBA00052017"/>
    </source>
</evidence>
<dbReference type="PANTHER" id="PTHR11067">
    <property type="entry name" value="INOSINE TRIPHOSPHATE PYROPHOSPHATASE/HAM1 PROTEIN"/>
    <property type="match status" value="1"/>
</dbReference>
<feature type="binding site" evidence="10">
    <location>
        <begin position="177"/>
        <end position="178"/>
    </location>
    <ligand>
        <name>substrate</name>
    </ligand>
</feature>
<dbReference type="GO" id="GO:0035870">
    <property type="term" value="F:dITP diphosphatase activity"/>
    <property type="evidence" value="ECO:0007669"/>
    <property type="project" value="UniProtKB-UniRule"/>
</dbReference>
<comment type="function">
    <text evidence="10">Pyrophosphatase that catalyzes the hydrolysis of nucleoside triphosphates to their monophosphate derivatives, with a high preference for the non-canonical purine nucleotides XTP (xanthosine triphosphate), dITP (deoxyinosine triphosphate) and ITP. Seems to function as a house-cleaning enzyme that removes non-canonical purine nucleotides from the nucleotide pool, thus preventing their incorporation into DNA/RNA and avoiding chromosomal lesions.</text>
</comment>
<feature type="binding site" evidence="10">
    <location>
        <position position="39"/>
    </location>
    <ligand>
        <name>Mg(2+)</name>
        <dbReference type="ChEBI" id="CHEBI:18420"/>
    </ligand>
</feature>
<dbReference type="GO" id="GO:0046872">
    <property type="term" value="F:metal ion binding"/>
    <property type="evidence" value="ECO:0007669"/>
    <property type="project" value="UniProtKB-KW"/>
</dbReference>
<dbReference type="RefSeq" id="WP_047529068.1">
    <property type="nucleotide sequence ID" value="NZ_CCEH01000001.1"/>
</dbReference>
<dbReference type="GO" id="GO:0009117">
    <property type="term" value="P:nucleotide metabolic process"/>
    <property type="evidence" value="ECO:0007669"/>
    <property type="project" value="UniProtKB-KW"/>
</dbReference>
<dbReference type="GO" id="GO:0005829">
    <property type="term" value="C:cytosol"/>
    <property type="evidence" value="ECO:0007669"/>
    <property type="project" value="TreeGrafter"/>
</dbReference>
<evidence type="ECO:0000256" key="10">
    <source>
        <dbReference type="HAMAP-Rule" id="MF_01405"/>
    </source>
</evidence>
<comment type="catalytic activity">
    <reaction evidence="8 10">
        <text>dITP + H2O = dIMP + diphosphate + H(+)</text>
        <dbReference type="Rhea" id="RHEA:28342"/>
        <dbReference type="ChEBI" id="CHEBI:15377"/>
        <dbReference type="ChEBI" id="CHEBI:15378"/>
        <dbReference type="ChEBI" id="CHEBI:33019"/>
        <dbReference type="ChEBI" id="CHEBI:61194"/>
        <dbReference type="ChEBI" id="CHEBI:61382"/>
        <dbReference type="EC" id="3.6.1.66"/>
    </reaction>
</comment>
<proteinExistence type="inferred from homology"/>
<dbReference type="CDD" id="cd00515">
    <property type="entry name" value="HAM1"/>
    <property type="match status" value="1"/>
</dbReference>
<comment type="similarity">
    <text evidence="1 10 11">Belongs to the HAM1 NTPase family.</text>
</comment>